<keyword evidence="3" id="KW-1185">Reference proteome</keyword>
<evidence type="ECO:0000313" key="3">
    <source>
        <dbReference type="Proteomes" id="UP001054945"/>
    </source>
</evidence>
<accession>A0AAV4X942</accession>
<dbReference type="EMBL" id="BPLR01017383">
    <property type="protein sequence ID" value="GIY91119.1"/>
    <property type="molecule type" value="Genomic_DNA"/>
</dbReference>
<gene>
    <name evidence="2" type="ORF">CEXT_685821</name>
</gene>
<proteinExistence type="predicted"/>
<name>A0AAV4X942_CAEEX</name>
<evidence type="ECO:0000256" key="1">
    <source>
        <dbReference type="SAM" id="MobiDB-lite"/>
    </source>
</evidence>
<organism evidence="2 3">
    <name type="scientific">Caerostris extrusa</name>
    <name type="common">Bark spider</name>
    <name type="synonym">Caerostris bankana</name>
    <dbReference type="NCBI Taxonomy" id="172846"/>
    <lineage>
        <taxon>Eukaryota</taxon>
        <taxon>Metazoa</taxon>
        <taxon>Ecdysozoa</taxon>
        <taxon>Arthropoda</taxon>
        <taxon>Chelicerata</taxon>
        <taxon>Arachnida</taxon>
        <taxon>Araneae</taxon>
        <taxon>Araneomorphae</taxon>
        <taxon>Entelegynae</taxon>
        <taxon>Araneoidea</taxon>
        <taxon>Araneidae</taxon>
        <taxon>Caerostris</taxon>
    </lineage>
</organism>
<dbReference type="Proteomes" id="UP001054945">
    <property type="component" value="Unassembled WGS sequence"/>
</dbReference>
<dbReference type="AlphaFoldDB" id="A0AAV4X942"/>
<protein>
    <submittedName>
        <fullName evidence="2">Uncharacterized protein</fullName>
    </submittedName>
</protein>
<reference evidence="2 3" key="1">
    <citation type="submission" date="2021-06" db="EMBL/GenBank/DDBJ databases">
        <title>Caerostris extrusa draft genome.</title>
        <authorList>
            <person name="Kono N."/>
            <person name="Arakawa K."/>
        </authorList>
    </citation>
    <scope>NUCLEOTIDE SEQUENCE [LARGE SCALE GENOMIC DNA]</scope>
</reference>
<feature type="region of interest" description="Disordered" evidence="1">
    <location>
        <begin position="1"/>
        <end position="22"/>
    </location>
</feature>
<evidence type="ECO:0000313" key="2">
    <source>
        <dbReference type="EMBL" id="GIY91119.1"/>
    </source>
</evidence>
<sequence>MIPKTKQTTMKKNPGVNELPIPDMQFKDKFERLASCQVKSRCCVDRSKTEDGSLNNSKNFLKQEAQGEEMINLARIKFLGQLEREEKRTF</sequence>
<feature type="compositionally biased region" description="Polar residues" evidence="1">
    <location>
        <begin position="1"/>
        <end position="11"/>
    </location>
</feature>
<comment type="caution">
    <text evidence="2">The sequence shown here is derived from an EMBL/GenBank/DDBJ whole genome shotgun (WGS) entry which is preliminary data.</text>
</comment>